<keyword evidence="2" id="KW-1185">Reference proteome</keyword>
<dbReference type="AlphaFoldDB" id="A0A9R1X3S1"/>
<reference evidence="1 2" key="1">
    <citation type="journal article" date="2017" name="Nat. Commun.">
        <title>Genome assembly with in vitro proximity ligation data and whole-genome triplication in lettuce.</title>
        <authorList>
            <person name="Reyes-Chin-Wo S."/>
            <person name="Wang Z."/>
            <person name="Yang X."/>
            <person name="Kozik A."/>
            <person name="Arikit S."/>
            <person name="Song C."/>
            <person name="Xia L."/>
            <person name="Froenicke L."/>
            <person name="Lavelle D.O."/>
            <person name="Truco M.J."/>
            <person name="Xia R."/>
            <person name="Zhu S."/>
            <person name="Xu C."/>
            <person name="Xu H."/>
            <person name="Xu X."/>
            <person name="Cox K."/>
            <person name="Korf I."/>
            <person name="Meyers B.C."/>
            <person name="Michelmore R.W."/>
        </authorList>
    </citation>
    <scope>NUCLEOTIDE SEQUENCE [LARGE SCALE GENOMIC DNA]</scope>
    <source>
        <strain evidence="2">cv. Salinas</strain>
        <tissue evidence="1">Seedlings</tissue>
    </source>
</reference>
<organism evidence="1 2">
    <name type="scientific">Lactuca sativa</name>
    <name type="common">Garden lettuce</name>
    <dbReference type="NCBI Taxonomy" id="4236"/>
    <lineage>
        <taxon>Eukaryota</taxon>
        <taxon>Viridiplantae</taxon>
        <taxon>Streptophyta</taxon>
        <taxon>Embryophyta</taxon>
        <taxon>Tracheophyta</taxon>
        <taxon>Spermatophyta</taxon>
        <taxon>Magnoliopsida</taxon>
        <taxon>eudicotyledons</taxon>
        <taxon>Gunneridae</taxon>
        <taxon>Pentapetalae</taxon>
        <taxon>asterids</taxon>
        <taxon>campanulids</taxon>
        <taxon>Asterales</taxon>
        <taxon>Asteraceae</taxon>
        <taxon>Cichorioideae</taxon>
        <taxon>Cichorieae</taxon>
        <taxon>Lactucinae</taxon>
        <taxon>Lactuca</taxon>
    </lineage>
</organism>
<dbReference type="Pfam" id="PF04827">
    <property type="entry name" value="Plant_tran"/>
    <property type="match status" value="1"/>
</dbReference>
<dbReference type="InterPro" id="IPR006912">
    <property type="entry name" value="Harbinger_derived_prot"/>
</dbReference>
<dbReference type="PANTHER" id="PTHR47150:SF4">
    <property type="entry name" value="HARBINGER TRANSPOSASE-DERIVED PROTEIN-RELATED"/>
    <property type="match status" value="1"/>
</dbReference>
<dbReference type="EMBL" id="NBSK02000007">
    <property type="protein sequence ID" value="KAJ0195017.1"/>
    <property type="molecule type" value="Genomic_DNA"/>
</dbReference>
<accession>A0A9R1X3S1</accession>
<comment type="caution">
    <text evidence="1">The sequence shown here is derived from an EMBL/GenBank/DDBJ whole genome shotgun (WGS) entry which is preliminary data.</text>
</comment>
<dbReference type="PANTHER" id="PTHR47150">
    <property type="entry name" value="OS12G0169200 PROTEIN"/>
    <property type="match status" value="1"/>
</dbReference>
<gene>
    <name evidence="1" type="ORF">LSAT_V11C700349950</name>
</gene>
<name>A0A9R1X3S1_LACSA</name>
<dbReference type="Proteomes" id="UP000235145">
    <property type="component" value="Unassembled WGS sequence"/>
</dbReference>
<proteinExistence type="predicted"/>
<protein>
    <submittedName>
        <fullName evidence="1">Uncharacterized protein</fullName>
    </submittedName>
</protein>
<evidence type="ECO:0000313" key="1">
    <source>
        <dbReference type="EMBL" id="KAJ0195017.1"/>
    </source>
</evidence>
<evidence type="ECO:0000313" key="2">
    <source>
        <dbReference type="Proteomes" id="UP000235145"/>
    </source>
</evidence>
<sequence length="101" mass="11914">MIQKCTAALRQLAYNIVAEASDEYLKMSERTDVAHQVKHGFPVMLSSIDCTHWEWANCPNVWRGRFTRGDHGCRLLYWRRLFQMTYGFGMHTLVWRGQTMT</sequence>